<dbReference type="PANTHER" id="PTHR23354:SF131">
    <property type="entry name" value="MTOR-ASSOCIATED PROTEIN MEAK7"/>
    <property type="match status" value="1"/>
</dbReference>
<feature type="compositionally biased region" description="Acidic residues" evidence="10">
    <location>
        <begin position="238"/>
        <end position="247"/>
    </location>
</feature>
<dbReference type="Proteomes" id="UP001209540">
    <property type="component" value="Unassembled WGS sequence"/>
</dbReference>
<reference evidence="12" key="1">
    <citation type="journal article" date="2022" name="IScience">
        <title>Evolution of zygomycete secretomes and the origins of terrestrial fungal ecologies.</title>
        <authorList>
            <person name="Chang Y."/>
            <person name="Wang Y."/>
            <person name="Mondo S."/>
            <person name="Ahrendt S."/>
            <person name="Andreopoulos W."/>
            <person name="Barry K."/>
            <person name="Beard J."/>
            <person name="Benny G.L."/>
            <person name="Blankenship S."/>
            <person name="Bonito G."/>
            <person name="Cuomo C."/>
            <person name="Desiro A."/>
            <person name="Gervers K.A."/>
            <person name="Hundley H."/>
            <person name="Kuo A."/>
            <person name="LaButti K."/>
            <person name="Lang B.F."/>
            <person name="Lipzen A."/>
            <person name="O'Donnell K."/>
            <person name="Pangilinan J."/>
            <person name="Reynolds N."/>
            <person name="Sandor L."/>
            <person name="Smith M.E."/>
            <person name="Tsang A."/>
            <person name="Grigoriev I.V."/>
            <person name="Stajich J.E."/>
            <person name="Spatafora J.W."/>
        </authorList>
    </citation>
    <scope>NUCLEOTIDE SEQUENCE</scope>
    <source>
        <strain evidence="12">RSA 2281</strain>
    </source>
</reference>
<name>A0AAD5K9J6_9FUNG</name>
<dbReference type="PROSITE" id="PS51886">
    <property type="entry name" value="TLDC"/>
    <property type="match status" value="1"/>
</dbReference>
<comment type="subcellular location">
    <subcellularLocation>
        <location evidence="3">Cytoplasm</location>
    </subcellularLocation>
    <subcellularLocation>
        <location evidence="2">Lysosome</location>
    </subcellularLocation>
    <subcellularLocation>
        <location evidence="1">Membrane</location>
    </subcellularLocation>
</comment>
<evidence type="ECO:0000256" key="7">
    <source>
        <dbReference type="ARBA" id="ARBA00039594"/>
    </source>
</evidence>
<evidence type="ECO:0000256" key="6">
    <source>
        <dbReference type="ARBA" id="ARBA00023228"/>
    </source>
</evidence>
<evidence type="ECO:0000313" key="12">
    <source>
        <dbReference type="EMBL" id="KAI9261585.1"/>
    </source>
</evidence>
<dbReference type="PANTHER" id="PTHR23354">
    <property type="entry name" value="NUCLEOLAR PROTEIN 7/ESTROGEN RECEPTOR COACTIVATOR-RELATED"/>
    <property type="match status" value="1"/>
</dbReference>
<keyword evidence="6" id="KW-0458">Lysosome</keyword>
<evidence type="ECO:0000256" key="4">
    <source>
        <dbReference type="ARBA" id="ARBA00022490"/>
    </source>
</evidence>
<dbReference type="GO" id="GO:0005737">
    <property type="term" value="C:cytoplasm"/>
    <property type="evidence" value="ECO:0007669"/>
    <property type="project" value="UniProtKB-SubCell"/>
</dbReference>
<feature type="domain" description="TLDc" evidence="11">
    <location>
        <begin position="1"/>
        <end position="190"/>
    </location>
</feature>
<comment type="caution">
    <text evidence="12">The sequence shown here is derived from an EMBL/GenBank/DDBJ whole genome shotgun (WGS) entry which is preliminary data.</text>
</comment>
<dbReference type="GO" id="GO:0006979">
    <property type="term" value="P:response to oxidative stress"/>
    <property type="evidence" value="ECO:0007669"/>
    <property type="project" value="TreeGrafter"/>
</dbReference>
<organism evidence="12 13">
    <name type="scientific">Phascolomyces articulosus</name>
    <dbReference type="NCBI Taxonomy" id="60185"/>
    <lineage>
        <taxon>Eukaryota</taxon>
        <taxon>Fungi</taxon>
        <taxon>Fungi incertae sedis</taxon>
        <taxon>Mucoromycota</taxon>
        <taxon>Mucoromycotina</taxon>
        <taxon>Mucoromycetes</taxon>
        <taxon>Mucorales</taxon>
        <taxon>Lichtheimiaceae</taxon>
        <taxon>Phascolomyces</taxon>
    </lineage>
</organism>
<feature type="compositionally biased region" description="Basic and acidic residues" evidence="10">
    <location>
        <begin position="224"/>
        <end position="237"/>
    </location>
</feature>
<evidence type="ECO:0000256" key="10">
    <source>
        <dbReference type="SAM" id="MobiDB-lite"/>
    </source>
</evidence>
<dbReference type="GO" id="GO:0016020">
    <property type="term" value="C:membrane"/>
    <property type="evidence" value="ECO:0007669"/>
    <property type="project" value="UniProtKB-SubCell"/>
</dbReference>
<evidence type="ECO:0000256" key="2">
    <source>
        <dbReference type="ARBA" id="ARBA00004371"/>
    </source>
</evidence>
<dbReference type="SMART" id="SM00584">
    <property type="entry name" value="TLDc"/>
    <property type="match status" value="1"/>
</dbReference>
<evidence type="ECO:0000256" key="9">
    <source>
        <dbReference type="ARBA" id="ARBA00042134"/>
    </source>
</evidence>
<evidence type="ECO:0000313" key="13">
    <source>
        <dbReference type="Proteomes" id="UP001209540"/>
    </source>
</evidence>
<gene>
    <name evidence="12" type="ORF">BDA99DRAFT_439088</name>
</gene>
<keyword evidence="4" id="KW-0963">Cytoplasm</keyword>
<feature type="region of interest" description="Disordered" evidence="10">
    <location>
        <begin position="222"/>
        <end position="247"/>
    </location>
</feature>
<accession>A0AAD5K9J6</accession>
<evidence type="ECO:0000256" key="5">
    <source>
        <dbReference type="ARBA" id="ARBA00023136"/>
    </source>
</evidence>
<dbReference type="AlphaFoldDB" id="A0AAD5K9J6"/>
<proteinExistence type="predicted"/>
<evidence type="ECO:0000256" key="3">
    <source>
        <dbReference type="ARBA" id="ARBA00004496"/>
    </source>
</evidence>
<dbReference type="GO" id="GO:0005634">
    <property type="term" value="C:nucleus"/>
    <property type="evidence" value="ECO:0007669"/>
    <property type="project" value="TreeGrafter"/>
</dbReference>
<evidence type="ECO:0000256" key="8">
    <source>
        <dbReference type="ARBA" id="ARBA00041780"/>
    </source>
</evidence>
<keyword evidence="5" id="KW-0472">Membrane</keyword>
<evidence type="ECO:0000259" key="11">
    <source>
        <dbReference type="PROSITE" id="PS51886"/>
    </source>
</evidence>
<sequence length="247" mass="28500">MLTRSLPSNARSWSSYEQSQRRVHHNLEHQLIFSSRRNGISWQVFVNRIVNQGATLLVIKTKDGSIFGGYTDEEWKPVTEWYGNSSNFLFRIRYPGDDKHNLGEQDQLVMDTWNGDLGSNTHYQYLCWGKQSLPNALAMGGQFDYAGLWLDADFLHGHSKAGPVCTTYKSPQLSLEENFKVDEIEVFLVRPMIREDDDMMEDKGGILSRTEDMEFMEMAGKKLYSRDLQEPDPRELDGNDEDVDDKN</sequence>
<dbReference type="Pfam" id="PF07534">
    <property type="entry name" value="TLD"/>
    <property type="match status" value="1"/>
</dbReference>
<keyword evidence="13" id="KW-1185">Reference proteome</keyword>
<protein>
    <recommendedName>
        <fullName evidence="7">MTOR-associated protein MEAK7</fullName>
    </recommendedName>
    <alternativeName>
        <fullName evidence="9">TBC/LysM-associated domain-containing protein 1</fullName>
    </alternativeName>
    <alternativeName>
        <fullName evidence="8">TLD domain-containing protein 1</fullName>
    </alternativeName>
</protein>
<reference evidence="12" key="2">
    <citation type="submission" date="2023-02" db="EMBL/GenBank/DDBJ databases">
        <authorList>
            <consortium name="DOE Joint Genome Institute"/>
            <person name="Mondo S.J."/>
            <person name="Chang Y."/>
            <person name="Wang Y."/>
            <person name="Ahrendt S."/>
            <person name="Andreopoulos W."/>
            <person name="Barry K."/>
            <person name="Beard J."/>
            <person name="Benny G.L."/>
            <person name="Blankenship S."/>
            <person name="Bonito G."/>
            <person name="Cuomo C."/>
            <person name="Desiro A."/>
            <person name="Gervers K.A."/>
            <person name="Hundley H."/>
            <person name="Kuo A."/>
            <person name="LaButti K."/>
            <person name="Lang B.F."/>
            <person name="Lipzen A."/>
            <person name="O'Donnell K."/>
            <person name="Pangilinan J."/>
            <person name="Reynolds N."/>
            <person name="Sandor L."/>
            <person name="Smith M.W."/>
            <person name="Tsang A."/>
            <person name="Grigoriev I.V."/>
            <person name="Stajich J.E."/>
            <person name="Spatafora J.W."/>
        </authorList>
    </citation>
    <scope>NUCLEOTIDE SEQUENCE</scope>
    <source>
        <strain evidence="12">RSA 2281</strain>
    </source>
</reference>
<evidence type="ECO:0000256" key="1">
    <source>
        <dbReference type="ARBA" id="ARBA00004370"/>
    </source>
</evidence>
<dbReference type="EMBL" id="JAIXMP010000015">
    <property type="protein sequence ID" value="KAI9261585.1"/>
    <property type="molecule type" value="Genomic_DNA"/>
</dbReference>
<dbReference type="InterPro" id="IPR006571">
    <property type="entry name" value="TLDc_dom"/>
</dbReference>